<dbReference type="SUPFAM" id="SSF50249">
    <property type="entry name" value="Nucleic acid-binding proteins"/>
    <property type="match status" value="4"/>
</dbReference>
<dbReference type="Pfam" id="PF02721">
    <property type="entry name" value="DUF223"/>
    <property type="match status" value="1"/>
</dbReference>
<organism evidence="2">
    <name type="scientific">Daucus carota subsp. sativus</name>
    <name type="common">Carrot</name>
    <dbReference type="NCBI Taxonomy" id="79200"/>
    <lineage>
        <taxon>Eukaryota</taxon>
        <taxon>Viridiplantae</taxon>
        <taxon>Streptophyta</taxon>
        <taxon>Embryophyta</taxon>
        <taxon>Tracheophyta</taxon>
        <taxon>Spermatophyta</taxon>
        <taxon>Magnoliopsida</taxon>
        <taxon>eudicotyledons</taxon>
        <taxon>Gunneridae</taxon>
        <taxon>Pentapetalae</taxon>
        <taxon>asterids</taxon>
        <taxon>campanulids</taxon>
        <taxon>Apiales</taxon>
        <taxon>Apiaceae</taxon>
        <taxon>Apioideae</taxon>
        <taxon>Scandiceae</taxon>
        <taxon>Daucinae</taxon>
        <taxon>Daucus</taxon>
        <taxon>Daucus sect. Daucus</taxon>
    </lineage>
</organism>
<dbReference type="InterPro" id="IPR012340">
    <property type="entry name" value="NA-bd_OB-fold"/>
</dbReference>
<dbReference type="Gene3D" id="2.40.50.140">
    <property type="entry name" value="Nucleic acid-binding proteins"/>
    <property type="match status" value="4"/>
</dbReference>
<dbReference type="PANTHER" id="PTHR47165">
    <property type="entry name" value="OS03G0429900 PROTEIN"/>
    <property type="match status" value="1"/>
</dbReference>
<dbReference type="InterPro" id="IPR003871">
    <property type="entry name" value="RFA1B/D_OB_1st"/>
</dbReference>
<dbReference type="PANTHER" id="PTHR47165:SF4">
    <property type="entry name" value="OS03G0429900 PROTEIN"/>
    <property type="match status" value="1"/>
</dbReference>
<name>A0A175YIA5_DAUCS</name>
<evidence type="ECO:0000259" key="1">
    <source>
        <dbReference type="Pfam" id="PF02721"/>
    </source>
</evidence>
<evidence type="ECO:0000313" key="2">
    <source>
        <dbReference type="EMBL" id="KZM82572.1"/>
    </source>
</evidence>
<dbReference type="EMBL" id="LNRQ01000009">
    <property type="protein sequence ID" value="KZM82572.1"/>
    <property type="molecule type" value="Genomic_DNA"/>
</dbReference>
<gene>
    <name evidence="2" type="ORF">DCAR_030141</name>
</gene>
<dbReference type="STRING" id="79200.A0A175YIA5"/>
<accession>A0A175YIA5</accession>
<dbReference type="Gramene" id="KZM82572">
    <property type="protein sequence ID" value="KZM82572"/>
    <property type="gene ID" value="DCAR_030141"/>
</dbReference>
<protein>
    <recommendedName>
        <fullName evidence="1">Replication protein A 70 kDa DNA-binding subunit B/D first OB fold domain-containing protein</fullName>
    </recommendedName>
</protein>
<proteinExistence type="predicted"/>
<comment type="caution">
    <text evidence="2">The sequence shown here is derived from an EMBL/GenBank/DDBJ whole genome shotgun (WGS) entry which is preliminary data.</text>
</comment>
<dbReference type="AlphaFoldDB" id="A0A175YIA5"/>
<sequence length="691" mass="78722">MKLSVNMQGRMFDHIQSLEKSRTNWRIKARLTRFWPTFSPETSTIKGYNLILLDDDNTHVHAYAYPDNWRAIGKEVAEGKIYTVENFQVRDTIGKLRPVSTKLCIRLLSSTIIECVEDDALIPNHKFKFMDMGDLLEECNRLTENQNPEFAYDVIGVVEHFKHVTRKQTRYGERDQTRFMFSDGRLKFSVTLWGDFASSVNQTYTAELQKPVIGILTSAKLSTFRQENQIGALPSTKIYFNLDIDPVTEFRERLIEEGYKSPPDTDESSSEPAPRAVIERTSFKELIENSLSFVLKRTVVVKFVINKIEEEDSWWFNSCVSCHSEVEKVDKKFKCAECKRNFGYCEKRFRIVVLADDTTLVTNVILLDRVVKRMGATTVANILNLMKKIPKFKFQDSSVTAESAVFKSIVGKEVTALLQLSDANVNGDSNLYNVVDLCDSSMFETAIIQSTPAQATNSFSVDVDSPIVGIELFQTPGSSESVAKKIKMDFHVHAFVIPEALDDLNIPIYEGSMYIVENFVTRRAMGTLRPVTSDMCIILNETSIVTNIPLEIGRFPRYKFEITQLGDIYSIARNLAPDEEPLYALDIVGIIIDVGDTAIEATTYGMSQSVRFYLYDGRNTIRVVLLDEKVSLLGHILDGDYQLEPIVILTSMKPHFRNGVLQVSSTEATKVYVNIYYHAVWQIRRRLLDQF</sequence>
<feature type="domain" description="Replication protein A 70 kDa DNA-binding subunit B/D first OB fold" evidence="1">
    <location>
        <begin position="12"/>
        <end position="113"/>
    </location>
</feature>
<reference evidence="2" key="1">
    <citation type="journal article" date="2016" name="Nat. Genet.">
        <title>A high-quality carrot genome assembly provides new insights into carotenoid accumulation and asterid genome evolution.</title>
        <authorList>
            <person name="Iorizzo M."/>
            <person name="Ellison S."/>
            <person name="Senalik D."/>
            <person name="Zeng P."/>
            <person name="Satapoomin P."/>
            <person name="Huang J."/>
            <person name="Bowman M."/>
            <person name="Iovene M."/>
            <person name="Sanseverino W."/>
            <person name="Cavagnaro P."/>
            <person name="Yildiz M."/>
            <person name="Macko-Podgorni A."/>
            <person name="Moranska E."/>
            <person name="Grzebelus E."/>
            <person name="Grzebelus D."/>
            <person name="Ashrafi H."/>
            <person name="Zheng Z."/>
            <person name="Cheng S."/>
            <person name="Spooner D."/>
            <person name="Van Deynze A."/>
            <person name="Simon P."/>
        </authorList>
    </citation>
    <scope>NUCLEOTIDE SEQUENCE [LARGE SCALE GENOMIC DNA]</scope>
    <source>
        <tissue evidence="2">Leaf</tissue>
    </source>
</reference>